<evidence type="ECO:0000259" key="6">
    <source>
        <dbReference type="PROSITE" id="PS51387"/>
    </source>
</evidence>
<evidence type="ECO:0000256" key="3">
    <source>
        <dbReference type="ARBA" id="ARBA00022630"/>
    </source>
</evidence>
<organism evidence="7 8">
    <name type="scientific">Candolleomyces eurysporus</name>
    <dbReference type="NCBI Taxonomy" id="2828524"/>
    <lineage>
        <taxon>Eukaryota</taxon>
        <taxon>Fungi</taxon>
        <taxon>Dikarya</taxon>
        <taxon>Basidiomycota</taxon>
        <taxon>Agaricomycotina</taxon>
        <taxon>Agaricomycetes</taxon>
        <taxon>Agaricomycetidae</taxon>
        <taxon>Agaricales</taxon>
        <taxon>Agaricineae</taxon>
        <taxon>Psathyrellaceae</taxon>
        <taxon>Candolleomyces</taxon>
    </lineage>
</organism>
<gene>
    <name evidence="7" type="ORF">H1R20_g16501</name>
</gene>
<comment type="cofactor">
    <cofactor evidence="1">
        <name>FAD</name>
        <dbReference type="ChEBI" id="CHEBI:57692"/>
    </cofactor>
</comment>
<dbReference type="EMBL" id="JANBPK010001848">
    <property type="protein sequence ID" value="KAJ2920593.1"/>
    <property type="molecule type" value="Genomic_DNA"/>
</dbReference>
<dbReference type="InterPro" id="IPR036318">
    <property type="entry name" value="FAD-bd_PCMH-like_sf"/>
</dbReference>
<dbReference type="Pfam" id="PF08031">
    <property type="entry name" value="BBE"/>
    <property type="match status" value="1"/>
</dbReference>
<dbReference type="GO" id="GO:0016491">
    <property type="term" value="F:oxidoreductase activity"/>
    <property type="evidence" value="ECO:0007669"/>
    <property type="project" value="UniProtKB-KW"/>
</dbReference>
<dbReference type="AlphaFoldDB" id="A0A9W8IVM8"/>
<keyword evidence="3" id="KW-0285">Flavoprotein</keyword>
<dbReference type="InterPro" id="IPR016167">
    <property type="entry name" value="FAD-bd_PCMH_sub1"/>
</dbReference>
<comment type="similarity">
    <text evidence="2">Belongs to the oxygen-dependent FAD-linked oxidoreductase family.</text>
</comment>
<protein>
    <recommendedName>
        <fullName evidence="6">FAD-binding PCMH-type domain-containing protein</fullName>
    </recommendedName>
</protein>
<keyword evidence="8" id="KW-1185">Reference proteome</keyword>
<feature type="domain" description="FAD-binding PCMH-type" evidence="6">
    <location>
        <begin position="34"/>
        <end position="205"/>
    </location>
</feature>
<evidence type="ECO:0000313" key="8">
    <source>
        <dbReference type="Proteomes" id="UP001140091"/>
    </source>
</evidence>
<dbReference type="Gene3D" id="3.40.462.20">
    <property type="match status" value="1"/>
</dbReference>
<dbReference type="InterPro" id="IPR016166">
    <property type="entry name" value="FAD-bd_PCMH"/>
</dbReference>
<evidence type="ECO:0000256" key="4">
    <source>
        <dbReference type="ARBA" id="ARBA00022827"/>
    </source>
</evidence>
<dbReference type="Pfam" id="PF01565">
    <property type="entry name" value="FAD_binding_4"/>
    <property type="match status" value="1"/>
</dbReference>
<evidence type="ECO:0000256" key="5">
    <source>
        <dbReference type="ARBA" id="ARBA00023002"/>
    </source>
</evidence>
<evidence type="ECO:0000256" key="2">
    <source>
        <dbReference type="ARBA" id="ARBA00005466"/>
    </source>
</evidence>
<dbReference type="Gene3D" id="3.30.43.10">
    <property type="entry name" value="Uridine Diphospho-n-acetylenolpyruvylglucosamine Reductase, domain 2"/>
    <property type="match status" value="1"/>
</dbReference>
<evidence type="ECO:0000256" key="1">
    <source>
        <dbReference type="ARBA" id="ARBA00001974"/>
    </source>
</evidence>
<evidence type="ECO:0000313" key="7">
    <source>
        <dbReference type="EMBL" id="KAJ2920593.1"/>
    </source>
</evidence>
<name>A0A9W8IVM8_9AGAR</name>
<keyword evidence="5" id="KW-0560">Oxidoreductase</keyword>
<dbReference type="InterPro" id="IPR012951">
    <property type="entry name" value="BBE"/>
</dbReference>
<accession>A0A9W8IVM8</accession>
<proteinExistence type="inferred from homology"/>
<dbReference type="InterPro" id="IPR016169">
    <property type="entry name" value="FAD-bd_PCMH_sub2"/>
</dbReference>
<dbReference type="OrthoDB" id="415825at2759"/>
<dbReference type="InterPro" id="IPR006094">
    <property type="entry name" value="Oxid_FAD_bind_N"/>
</dbReference>
<dbReference type="InterPro" id="IPR050416">
    <property type="entry name" value="FAD-linked_Oxidoreductase"/>
</dbReference>
<dbReference type="Gene3D" id="3.30.465.10">
    <property type="match status" value="1"/>
</dbReference>
<dbReference type="Proteomes" id="UP001140091">
    <property type="component" value="Unassembled WGS sequence"/>
</dbReference>
<dbReference type="PANTHER" id="PTHR42973">
    <property type="entry name" value="BINDING OXIDOREDUCTASE, PUTATIVE (AFU_ORTHOLOGUE AFUA_1G17690)-RELATED"/>
    <property type="match status" value="1"/>
</dbReference>
<reference evidence="7" key="1">
    <citation type="submission" date="2022-06" db="EMBL/GenBank/DDBJ databases">
        <title>Genome Sequence of Candolleomyces eurysporus.</title>
        <authorList>
            <person name="Buettner E."/>
        </authorList>
    </citation>
    <scope>NUCLEOTIDE SEQUENCE</scope>
    <source>
        <strain evidence="7">VTCC 930004</strain>
    </source>
</reference>
<dbReference type="GO" id="GO:0071949">
    <property type="term" value="F:FAD binding"/>
    <property type="evidence" value="ECO:0007669"/>
    <property type="project" value="InterPro"/>
</dbReference>
<keyword evidence="4" id="KW-0274">FAD</keyword>
<dbReference type="SUPFAM" id="SSF56176">
    <property type="entry name" value="FAD-binding/transporter-associated domain-like"/>
    <property type="match status" value="1"/>
</dbReference>
<dbReference type="PANTHER" id="PTHR42973:SF39">
    <property type="entry name" value="FAD-BINDING PCMH-TYPE DOMAIN-CONTAINING PROTEIN"/>
    <property type="match status" value="1"/>
</dbReference>
<dbReference type="PROSITE" id="PS51387">
    <property type="entry name" value="FAD_PCMH"/>
    <property type="match status" value="1"/>
</dbReference>
<feature type="non-terminal residue" evidence="7">
    <location>
        <position position="1"/>
    </location>
</feature>
<comment type="caution">
    <text evidence="7">The sequence shown here is derived from an EMBL/GenBank/DDBJ whole genome shotgun (WGS) entry which is preliminary data.</text>
</comment>
<sequence length="468" mass="51052">MANQKTLLESIKGDVVNPDSPDYKAALARWATNAERNAKVVVFVKDAQDVAIALEYAKENSLPVAVRGGGHNAAGASSVENGLVIDLSRYINTVRVDAENRLGYVGGGTVWKTVDAEAIKHGLATVGGTVNHTGVAGLTLGGGYGWLANRHGLATDNLRQATVVTADGSILAVNEKENPDRFWAIRGGGGNFGVVTDFVFQLHPQRKSVFAGKVIYAPDSLKKIVEVTKTWWPNAGENEAMCQIASVDSEGRPIMELLLFYNGSESEGRANFKEFLDIGPIADMAKEIPFEELNGLQNEQSKPGLGAYFKGISQKVPDYSSTLTVLLEAGKIAQTQKFTPSIIYEYFPLHKVNAVPIDATAFRRELTPNILLTFAWDGGKERTEEARSTAQKLVDILIAGQRELSKSEEFGYTNYDMEAASAEVRNTAGSEERSKLAFASNYPRLQQIKKKYDPENVFNRWFPIVPAA</sequence>